<protein>
    <submittedName>
        <fullName evidence="9">RagB/SusD family nutrient uptake outer membrane protein</fullName>
    </submittedName>
</protein>
<name>A0A413EQI2_BACOV</name>
<feature type="domain" description="SusD-like N-terminal" evidence="8">
    <location>
        <begin position="23"/>
        <end position="224"/>
    </location>
</feature>
<evidence type="ECO:0000256" key="3">
    <source>
        <dbReference type="ARBA" id="ARBA00022729"/>
    </source>
</evidence>
<keyword evidence="6" id="KW-1133">Transmembrane helix</keyword>
<dbReference type="Gene3D" id="1.25.40.390">
    <property type="match status" value="2"/>
</dbReference>
<dbReference type="AlphaFoldDB" id="A0A413EQI2"/>
<dbReference type="SUPFAM" id="SSF48452">
    <property type="entry name" value="TPR-like"/>
    <property type="match status" value="1"/>
</dbReference>
<accession>A0A413EQI2</accession>
<dbReference type="Pfam" id="PF07980">
    <property type="entry name" value="SusD_RagB"/>
    <property type="match status" value="1"/>
</dbReference>
<keyword evidence="4 6" id="KW-0472">Membrane</keyword>
<dbReference type="InterPro" id="IPR012944">
    <property type="entry name" value="SusD_RagB_dom"/>
</dbReference>
<evidence type="ECO:0000256" key="1">
    <source>
        <dbReference type="ARBA" id="ARBA00004442"/>
    </source>
</evidence>
<evidence type="ECO:0000313" key="10">
    <source>
        <dbReference type="Proteomes" id="UP000286031"/>
    </source>
</evidence>
<organism evidence="9 10">
    <name type="scientific">Bacteroides ovatus</name>
    <dbReference type="NCBI Taxonomy" id="28116"/>
    <lineage>
        <taxon>Bacteria</taxon>
        <taxon>Pseudomonadati</taxon>
        <taxon>Bacteroidota</taxon>
        <taxon>Bacteroidia</taxon>
        <taxon>Bacteroidales</taxon>
        <taxon>Bacteroidaceae</taxon>
        <taxon>Bacteroides</taxon>
    </lineage>
</organism>
<dbReference type="InterPro" id="IPR011990">
    <property type="entry name" value="TPR-like_helical_dom_sf"/>
</dbReference>
<keyword evidence="6" id="KW-0812">Transmembrane</keyword>
<feature type="transmembrane region" description="Helical" evidence="6">
    <location>
        <begin position="7"/>
        <end position="24"/>
    </location>
</feature>
<comment type="caution">
    <text evidence="9">The sequence shown here is derived from an EMBL/GenBank/DDBJ whole genome shotgun (WGS) entry which is preliminary data.</text>
</comment>
<evidence type="ECO:0000259" key="7">
    <source>
        <dbReference type="Pfam" id="PF07980"/>
    </source>
</evidence>
<reference evidence="9 10" key="1">
    <citation type="submission" date="2018-08" db="EMBL/GenBank/DDBJ databases">
        <title>A genome reference for cultivated species of the human gut microbiota.</title>
        <authorList>
            <person name="Zou Y."/>
            <person name="Xue W."/>
            <person name="Luo G."/>
        </authorList>
    </citation>
    <scope>NUCLEOTIDE SEQUENCE [LARGE SCALE GENOMIC DNA]</scope>
    <source>
        <strain evidence="9 10">AF04-46</strain>
    </source>
</reference>
<dbReference type="EMBL" id="QSBI01000013">
    <property type="protein sequence ID" value="RGX09705.1"/>
    <property type="molecule type" value="Genomic_DNA"/>
</dbReference>
<evidence type="ECO:0000313" key="9">
    <source>
        <dbReference type="EMBL" id="RGX09705.1"/>
    </source>
</evidence>
<dbReference type="InterPro" id="IPR033985">
    <property type="entry name" value="SusD-like_N"/>
</dbReference>
<proteinExistence type="inferred from homology"/>
<gene>
    <name evidence="9" type="ORF">DWV35_11525</name>
</gene>
<keyword evidence="3" id="KW-0732">Signal</keyword>
<feature type="domain" description="RagB/SusD" evidence="7">
    <location>
        <begin position="326"/>
        <end position="462"/>
    </location>
</feature>
<evidence type="ECO:0000256" key="2">
    <source>
        <dbReference type="ARBA" id="ARBA00006275"/>
    </source>
</evidence>
<evidence type="ECO:0000259" key="8">
    <source>
        <dbReference type="Pfam" id="PF14322"/>
    </source>
</evidence>
<sequence>MKRKISLWIYGFVTFCLMSCSNYLDIKPYGKTIPQTAEEFSALMHNHLDEIDRGEDKVLLGNSSALIDQDAAYGDDFEVCLTSQSGRALKVYIGTLLNTAGVSDYYWMSYQIIRDCNIVLNEMKESGTTEANEVRATAYAMRAVAYYQLLRLYCETPQTSNLNSQQGVPLVMTFDMEERPLRSTMQETVDLIESDLNHSLSYHISNDLYRFTEDVVKGYLARLYFWTKQWEKALPLAQELLAKYTLLEGEAYKNMMTTNYDLAGNQLLKAYRSMSSTTEITTSRTHLQYRPVSLRFLDTFTEEEKTTDIRYTLWVNNKRIAIKTFFCGMRAAEFKLMEAECYYHIGKPELALHSINELRSHRISDYKDLTMNNLPSIQDMEIIKTDAEGNTLTPLMGLILRERRKELFLEGDRFFEQKRNGTPEYWTAYNGRKYVTKKYMYTLPIPAREIDLVDGLVQNPGYTELIEK</sequence>
<dbReference type="RefSeq" id="WP_117513206.1">
    <property type="nucleotide sequence ID" value="NZ_CP176640.1"/>
</dbReference>
<comment type="similarity">
    <text evidence="2">Belongs to the SusD family.</text>
</comment>
<evidence type="ECO:0000256" key="5">
    <source>
        <dbReference type="ARBA" id="ARBA00023237"/>
    </source>
</evidence>
<keyword evidence="5" id="KW-0998">Cell outer membrane</keyword>
<dbReference type="GO" id="GO:0009279">
    <property type="term" value="C:cell outer membrane"/>
    <property type="evidence" value="ECO:0007669"/>
    <property type="project" value="UniProtKB-SubCell"/>
</dbReference>
<evidence type="ECO:0000256" key="6">
    <source>
        <dbReference type="SAM" id="Phobius"/>
    </source>
</evidence>
<evidence type="ECO:0000256" key="4">
    <source>
        <dbReference type="ARBA" id="ARBA00023136"/>
    </source>
</evidence>
<dbReference type="Proteomes" id="UP000286031">
    <property type="component" value="Unassembled WGS sequence"/>
</dbReference>
<comment type="subcellular location">
    <subcellularLocation>
        <location evidence="1">Cell outer membrane</location>
    </subcellularLocation>
</comment>
<dbReference type="Pfam" id="PF14322">
    <property type="entry name" value="SusD-like_3"/>
    <property type="match status" value="1"/>
</dbReference>